<proteinExistence type="predicted"/>
<protein>
    <submittedName>
        <fullName evidence="1">Uncharacterized protein</fullName>
    </submittedName>
</protein>
<reference evidence="1" key="2">
    <citation type="submission" date="2022-11" db="EMBL/GenBank/DDBJ databases">
        <title>Draft genome sequence of Sellimonas catena strain 18CBH55.</title>
        <authorList>
            <person name="Atsushi H."/>
            <person name="Moriya O."/>
            <person name="Mitsuo S."/>
        </authorList>
    </citation>
    <scope>NUCLEOTIDE SEQUENCE</scope>
    <source>
        <strain evidence="1">18CBH55</strain>
    </source>
</reference>
<dbReference type="Proteomes" id="UP001145094">
    <property type="component" value="Unassembled WGS sequence"/>
</dbReference>
<reference evidence="1" key="3">
    <citation type="journal article" date="2023" name="Int. J. Syst. Evol. Microbiol.">
        <title>Sellimonas catena sp. nov., isolated from human faeces.</title>
        <authorList>
            <person name="Hisatomi A."/>
            <person name="Ohkuma M."/>
            <person name="Sakamoto M."/>
        </authorList>
    </citation>
    <scope>NUCLEOTIDE SEQUENCE</scope>
    <source>
        <strain evidence="1">18CBH55</strain>
    </source>
</reference>
<evidence type="ECO:0000313" key="2">
    <source>
        <dbReference type="Proteomes" id="UP001145094"/>
    </source>
</evidence>
<dbReference type="AlphaFoldDB" id="A0A9W6CCJ7"/>
<name>A0A9W6CCJ7_9FIRM</name>
<gene>
    <name evidence="1" type="ORF">Selli2_02730</name>
</gene>
<evidence type="ECO:0000313" key="1">
    <source>
        <dbReference type="EMBL" id="GLG88847.1"/>
    </source>
</evidence>
<organism evidence="1 2">
    <name type="scientific">Sellimonas catena</name>
    <dbReference type="NCBI Taxonomy" id="2994035"/>
    <lineage>
        <taxon>Bacteria</taxon>
        <taxon>Bacillati</taxon>
        <taxon>Bacillota</taxon>
        <taxon>Clostridia</taxon>
        <taxon>Lachnospirales</taxon>
        <taxon>Lachnospiraceae</taxon>
        <taxon>Sellimonas</taxon>
    </lineage>
</organism>
<reference evidence="1" key="1">
    <citation type="submission" date="2022-11" db="EMBL/GenBank/DDBJ databases">
        <title>Draft genome sequence of Sellimonas catena strain 18CBH55.</title>
        <authorList>
            <person name="Hisatomi A."/>
            <person name="Ohkuma M."/>
            <person name="Sakamoto M."/>
        </authorList>
    </citation>
    <scope>NUCLEOTIDE SEQUENCE</scope>
    <source>
        <strain evidence="1">18CBH55</strain>
    </source>
</reference>
<dbReference type="RefSeq" id="WP_281844281.1">
    <property type="nucleotide sequence ID" value="NZ_BSCH01000002.1"/>
</dbReference>
<accession>A0A9W6CCJ7</accession>
<dbReference type="EMBL" id="BSCH01000002">
    <property type="protein sequence ID" value="GLG88847.1"/>
    <property type="molecule type" value="Genomic_DNA"/>
</dbReference>
<comment type="caution">
    <text evidence="1">The sequence shown here is derived from an EMBL/GenBank/DDBJ whole genome shotgun (WGS) entry which is preliminary data.</text>
</comment>
<sequence>MFDAKDMECLNPEYFSIIMANEYDVTVMSRNTGHYWYVHCTGVPGDTACIIFHKHKYNHPYHQHGYCNSLRQAIRSIQSHDKWQMNGRKR</sequence>